<dbReference type="NCBIfam" id="NF033593">
    <property type="entry name" value="transpos_ISNCY_1"/>
    <property type="match status" value="1"/>
</dbReference>
<dbReference type="InterPro" id="IPR002559">
    <property type="entry name" value="Transposase_11"/>
</dbReference>
<evidence type="ECO:0000259" key="1">
    <source>
        <dbReference type="Pfam" id="PF01609"/>
    </source>
</evidence>
<dbReference type="EMBL" id="FOIA01000075">
    <property type="protein sequence ID" value="SET70289.1"/>
    <property type="molecule type" value="Genomic_DNA"/>
</dbReference>
<gene>
    <name evidence="2" type="ORF">SAMN05216326_1753</name>
</gene>
<dbReference type="Pfam" id="PF01609">
    <property type="entry name" value="DDE_Tnp_1"/>
    <property type="match status" value="1"/>
</dbReference>
<dbReference type="OrthoDB" id="8549685at2"/>
<evidence type="ECO:0000313" key="2">
    <source>
        <dbReference type="EMBL" id="SET70289.1"/>
    </source>
</evidence>
<dbReference type="Proteomes" id="UP000199345">
    <property type="component" value="Unassembled WGS sequence"/>
</dbReference>
<proteinExistence type="predicted"/>
<evidence type="ECO:0000313" key="3">
    <source>
        <dbReference type="Proteomes" id="UP000199345"/>
    </source>
</evidence>
<name>A0A1I0GGN8_9PROT</name>
<dbReference type="GO" id="GO:0004803">
    <property type="term" value="F:transposase activity"/>
    <property type="evidence" value="ECO:0007669"/>
    <property type="project" value="InterPro"/>
</dbReference>
<reference evidence="3" key="1">
    <citation type="submission" date="2016-10" db="EMBL/GenBank/DDBJ databases">
        <authorList>
            <person name="Varghese N."/>
            <person name="Submissions S."/>
        </authorList>
    </citation>
    <scope>NUCLEOTIDE SEQUENCE [LARGE SCALE GENOMIC DNA]</scope>
    <source>
        <strain evidence="3">Nm71</strain>
    </source>
</reference>
<protein>
    <submittedName>
        <fullName evidence="2">Transposase, IS5 family</fullName>
    </submittedName>
</protein>
<feature type="non-terminal residue" evidence="2">
    <location>
        <position position="1"/>
    </location>
</feature>
<dbReference type="RefSeq" id="WP_090662207.1">
    <property type="nucleotide sequence ID" value="NZ_FOIA01000075.1"/>
</dbReference>
<accession>A0A1I0GGN8</accession>
<feature type="domain" description="Transposase IS4-like" evidence="1">
    <location>
        <begin position="197"/>
        <end position="328"/>
    </location>
</feature>
<sequence length="336" mass="37583">KASALQGVISLIRAETWERINQLLVSGALDAGIECAKGVRIDSTVTDSPIHVPWDSSLLGDAARVMDRMMKDARQRCLELRYTCHQRVVKKQVTAIRNCKGASIRQTHYKKLIKYTRKTLGAVKGTLLSHKEWLDWVLQAEHIIPLVERIIDQAERRVIKGESLPAEEKIVSLFEPHTDIIVKDKRQVQYGHKINFSSGKHGMILDTVIESGNPADSARFLSMIKRLDDVYGKLPNRVAADAGYASTANIDAAKELGIKAVGLPKKRGMTVEAMTGSEGIYRKLKRFRAGIEGNISTLKRAFGLNRCTWKGLDHFKAYVMSSVLAYNLQKFARLSI</sequence>
<dbReference type="GO" id="GO:0003677">
    <property type="term" value="F:DNA binding"/>
    <property type="evidence" value="ECO:0007669"/>
    <property type="project" value="InterPro"/>
</dbReference>
<keyword evidence="3" id="KW-1185">Reference proteome</keyword>
<organism evidence="2 3">
    <name type="scientific">Nitrosomonas marina</name>
    <dbReference type="NCBI Taxonomy" id="917"/>
    <lineage>
        <taxon>Bacteria</taxon>
        <taxon>Pseudomonadati</taxon>
        <taxon>Pseudomonadota</taxon>
        <taxon>Betaproteobacteria</taxon>
        <taxon>Nitrosomonadales</taxon>
        <taxon>Nitrosomonadaceae</taxon>
        <taxon>Nitrosomonas</taxon>
    </lineage>
</organism>
<dbReference type="AlphaFoldDB" id="A0A1I0GGN8"/>
<dbReference type="GO" id="GO:0006313">
    <property type="term" value="P:DNA transposition"/>
    <property type="evidence" value="ECO:0007669"/>
    <property type="project" value="InterPro"/>
</dbReference>